<feature type="coiled-coil region" evidence="1">
    <location>
        <begin position="156"/>
        <end position="183"/>
    </location>
</feature>
<evidence type="ECO:0000259" key="2">
    <source>
        <dbReference type="PROSITE" id="PS50904"/>
    </source>
</evidence>
<keyword evidence="1" id="KW-0175">Coiled coil</keyword>
<dbReference type="PANTHER" id="PTHR11158">
    <property type="entry name" value="MSF1/PX19 RELATED"/>
    <property type="match status" value="1"/>
</dbReference>
<organism evidence="3 4">
    <name type="scientific">Patella caerulea</name>
    <name type="common">Rayed Mediterranean limpet</name>
    <dbReference type="NCBI Taxonomy" id="87958"/>
    <lineage>
        <taxon>Eukaryota</taxon>
        <taxon>Metazoa</taxon>
        <taxon>Spiralia</taxon>
        <taxon>Lophotrochozoa</taxon>
        <taxon>Mollusca</taxon>
        <taxon>Gastropoda</taxon>
        <taxon>Patellogastropoda</taxon>
        <taxon>Patelloidea</taxon>
        <taxon>Patellidae</taxon>
        <taxon>Patella</taxon>
    </lineage>
</organism>
<feature type="domain" description="PRELI/MSF1" evidence="2">
    <location>
        <begin position="1"/>
        <end position="171"/>
    </location>
</feature>
<keyword evidence="4" id="KW-1185">Reference proteome</keyword>
<dbReference type="EMBL" id="JAZGQO010000011">
    <property type="protein sequence ID" value="KAK6174450.1"/>
    <property type="molecule type" value="Genomic_DNA"/>
</dbReference>
<evidence type="ECO:0000313" key="4">
    <source>
        <dbReference type="Proteomes" id="UP001347796"/>
    </source>
</evidence>
<protein>
    <recommendedName>
        <fullName evidence="2">PRELI/MSF1 domain-containing protein</fullName>
    </recommendedName>
</protein>
<name>A0AAN8PQC5_PATCE</name>
<gene>
    <name evidence="3" type="ORF">SNE40_017726</name>
</gene>
<dbReference type="Proteomes" id="UP001347796">
    <property type="component" value="Unassembled WGS sequence"/>
</dbReference>
<dbReference type="AlphaFoldDB" id="A0AAN8PQC5"/>
<accession>A0AAN8PQC5</accession>
<dbReference type="InterPro" id="IPR037365">
    <property type="entry name" value="Slowmo/Ups"/>
</dbReference>
<dbReference type="GO" id="GO:0005758">
    <property type="term" value="C:mitochondrial intermembrane space"/>
    <property type="evidence" value="ECO:0007669"/>
    <property type="project" value="InterPro"/>
</dbReference>
<dbReference type="PROSITE" id="PS50904">
    <property type="entry name" value="PRELI_MSF1"/>
    <property type="match status" value="1"/>
</dbReference>
<evidence type="ECO:0000256" key="1">
    <source>
        <dbReference type="SAM" id="Coils"/>
    </source>
</evidence>
<dbReference type="InterPro" id="IPR006797">
    <property type="entry name" value="PRELI/MSF1_dom"/>
</dbReference>
<comment type="caution">
    <text evidence="3">The sequence shown here is derived from an EMBL/GenBank/DDBJ whole genome shotgun (WGS) entry which is preliminary data.</text>
</comment>
<proteinExistence type="predicted"/>
<reference evidence="3 4" key="1">
    <citation type="submission" date="2024-01" db="EMBL/GenBank/DDBJ databases">
        <title>The genome of the rayed Mediterranean limpet Patella caerulea (Linnaeus, 1758).</title>
        <authorList>
            <person name="Anh-Thu Weber A."/>
            <person name="Halstead-Nussloch G."/>
        </authorList>
    </citation>
    <scope>NUCLEOTIDE SEQUENCE [LARGE SCALE GENOMIC DNA]</scope>
    <source>
        <strain evidence="3">AATW-2023a</strain>
        <tissue evidence="3">Whole specimen</tissue>
    </source>
</reference>
<sequence>MKIWTSEHTFQHPWETVAKAAWQKYPNPLNPSVTGIDVVDRHVDQNGILQTKRVLSTSWGLPAWVTSLVGMDKDCYAYEKSEVDPKKKTLTLKTKNLTFCNFLTIDEFLIYSPHPEDKTRTHLKQEAIVKVKGVPLSSYMEARVTDTISKNANKGRQAMEWVIDHLKNECKDLRLEAQKCMDKMVAQGASKATS</sequence>
<evidence type="ECO:0000313" key="3">
    <source>
        <dbReference type="EMBL" id="KAK6174450.1"/>
    </source>
</evidence>
<dbReference type="Pfam" id="PF04707">
    <property type="entry name" value="PRELI"/>
    <property type="match status" value="1"/>
</dbReference>